<reference evidence="3" key="1">
    <citation type="journal article" date="2013" name="New Phytol.">
        <title>Comparative genomic and transcriptomic analyses reveal the hemibiotrophic stage shift of Colletotrichum fungi.</title>
        <authorList>
            <person name="Gan P."/>
            <person name="Ikeda K."/>
            <person name="Irieda H."/>
            <person name="Narusaka M."/>
            <person name="O'Connell R.J."/>
            <person name="Narusaka Y."/>
            <person name="Takano Y."/>
            <person name="Kubo Y."/>
            <person name="Shirasu K."/>
        </authorList>
    </citation>
    <scope>NUCLEOTIDE SEQUENCE [LARGE SCALE GENOMIC DNA]</scope>
    <source>
        <strain evidence="3">104-T / ATCC 96160 / CBS 514.97 / LARS 414 / MAFF 240422</strain>
    </source>
</reference>
<reference evidence="3" key="2">
    <citation type="journal article" date="2019" name="Mol. Plant Microbe Interact.">
        <title>Genome sequence resources for four phytopathogenic fungi from the Colletotrichum orbiculare species complex.</title>
        <authorList>
            <person name="Gan P."/>
            <person name="Tsushima A."/>
            <person name="Narusaka M."/>
            <person name="Narusaka Y."/>
            <person name="Takano Y."/>
            <person name="Kubo Y."/>
            <person name="Shirasu K."/>
        </authorList>
    </citation>
    <scope>GENOME REANNOTATION</scope>
    <source>
        <strain evidence="3">104-T / ATCC 96160 / CBS 514.97 / LARS 414 / MAFF 240422</strain>
    </source>
</reference>
<dbReference type="EMBL" id="AMCV02000047">
    <property type="protein sequence ID" value="TDZ14882.1"/>
    <property type="molecule type" value="Genomic_DNA"/>
</dbReference>
<accession>A0A484FA82</accession>
<evidence type="ECO:0000313" key="3">
    <source>
        <dbReference type="Proteomes" id="UP000014480"/>
    </source>
</evidence>
<keyword evidence="3" id="KW-1185">Reference proteome</keyword>
<dbReference type="OrthoDB" id="4831151at2759"/>
<sequence>MQFSTIFSIVLPLFMASQVAAQRSYCRPAADSNTDFSQCTGIRGVCVTACPRECGAGFSLHTVNIGEGDCSCFCQKK</sequence>
<dbReference type="Proteomes" id="UP000014480">
    <property type="component" value="Unassembled WGS sequence"/>
</dbReference>
<keyword evidence="1" id="KW-0732">Signal</keyword>
<protein>
    <submittedName>
        <fullName evidence="2">Uncharacterized protein</fullName>
    </submittedName>
</protein>
<feature type="signal peptide" evidence="1">
    <location>
        <begin position="1"/>
        <end position="21"/>
    </location>
</feature>
<dbReference type="AlphaFoldDB" id="A0A484FA82"/>
<proteinExistence type="predicted"/>
<evidence type="ECO:0000313" key="2">
    <source>
        <dbReference type="EMBL" id="TDZ14882.1"/>
    </source>
</evidence>
<evidence type="ECO:0000256" key="1">
    <source>
        <dbReference type="SAM" id="SignalP"/>
    </source>
</evidence>
<gene>
    <name evidence="2" type="ORF">Cob_v012234</name>
</gene>
<organism evidence="2 3">
    <name type="scientific">Colletotrichum orbiculare (strain 104-T / ATCC 96160 / CBS 514.97 / LARS 414 / MAFF 240422)</name>
    <name type="common">Cucumber anthracnose fungus</name>
    <name type="synonym">Colletotrichum lagenarium</name>
    <dbReference type="NCBI Taxonomy" id="1213857"/>
    <lineage>
        <taxon>Eukaryota</taxon>
        <taxon>Fungi</taxon>
        <taxon>Dikarya</taxon>
        <taxon>Ascomycota</taxon>
        <taxon>Pezizomycotina</taxon>
        <taxon>Sordariomycetes</taxon>
        <taxon>Hypocreomycetidae</taxon>
        <taxon>Glomerellales</taxon>
        <taxon>Glomerellaceae</taxon>
        <taxon>Colletotrichum</taxon>
        <taxon>Colletotrichum orbiculare species complex</taxon>
    </lineage>
</organism>
<comment type="caution">
    <text evidence="2">The sequence shown here is derived from an EMBL/GenBank/DDBJ whole genome shotgun (WGS) entry which is preliminary data.</text>
</comment>
<name>A0A484FA82_COLOR</name>
<feature type="chain" id="PRO_5019721961" evidence="1">
    <location>
        <begin position="22"/>
        <end position="77"/>
    </location>
</feature>